<comment type="caution">
    <text evidence="2">The sequence shown here is derived from an EMBL/GenBank/DDBJ whole genome shotgun (WGS) entry which is preliminary data.</text>
</comment>
<protein>
    <recommendedName>
        <fullName evidence="1">Dockerin domain-containing protein</fullName>
    </recommendedName>
</protein>
<dbReference type="PROSITE" id="PS00448">
    <property type="entry name" value="CLOS_CELLULOSOME_RPT"/>
    <property type="match status" value="1"/>
</dbReference>
<dbReference type="Pfam" id="PF00404">
    <property type="entry name" value="Dockerin_1"/>
    <property type="match status" value="1"/>
</dbReference>
<dbReference type="Gene3D" id="2.60.40.4130">
    <property type="match status" value="1"/>
</dbReference>
<dbReference type="STRING" id="398512.Bccel_0456"/>
<dbReference type="EMBL" id="LGTC01000001">
    <property type="protein sequence ID" value="KNY25199.1"/>
    <property type="molecule type" value="Genomic_DNA"/>
</dbReference>
<dbReference type="SUPFAM" id="SSF63446">
    <property type="entry name" value="Type I dockerin domain"/>
    <property type="match status" value="1"/>
</dbReference>
<sequence>MNKYYSINGSIKPSVDVSNTALNEGFKVSIRGTSLSATTDSNGNFTIDSIPEGTNTDIIITKSSFLTRNIALGKITSTISVKSPIVMWAGDIEVNNVQDGAINMLDVIEVAKLYNAVQNDLKYNQKADLNRDGRINLADIVLIAKNFNKTSKDYLDIQ</sequence>
<dbReference type="InterPro" id="IPR008969">
    <property type="entry name" value="CarboxyPept-like_regulatory"/>
</dbReference>
<name>A0A0L6JHL2_9FIRM</name>
<dbReference type="InterPro" id="IPR016134">
    <property type="entry name" value="Dockerin_dom"/>
</dbReference>
<gene>
    <name evidence="2" type="ORF">Bccel_0456</name>
</gene>
<proteinExistence type="predicted"/>
<evidence type="ECO:0000313" key="3">
    <source>
        <dbReference type="Proteomes" id="UP000036923"/>
    </source>
</evidence>
<dbReference type="GO" id="GO:0004553">
    <property type="term" value="F:hydrolase activity, hydrolyzing O-glycosyl compounds"/>
    <property type="evidence" value="ECO:0007669"/>
    <property type="project" value="InterPro"/>
</dbReference>
<dbReference type="Proteomes" id="UP000036923">
    <property type="component" value="Unassembled WGS sequence"/>
</dbReference>
<dbReference type="InterPro" id="IPR018247">
    <property type="entry name" value="EF_Hand_1_Ca_BS"/>
</dbReference>
<evidence type="ECO:0000259" key="1">
    <source>
        <dbReference type="PROSITE" id="PS51766"/>
    </source>
</evidence>
<evidence type="ECO:0000313" key="2">
    <source>
        <dbReference type="EMBL" id="KNY25199.1"/>
    </source>
</evidence>
<dbReference type="AlphaFoldDB" id="A0A0L6JHL2"/>
<dbReference type="GO" id="GO:0000272">
    <property type="term" value="P:polysaccharide catabolic process"/>
    <property type="evidence" value="ECO:0007669"/>
    <property type="project" value="InterPro"/>
</dbReference>
<dbReference type="InterPro" id="IPR002105">
    <property type="entry name" value="Dockerin_1_rpt"/>
</dbReference>
<keyword evidence="3" id="KW-1185">Reference proteome</keyword>
<dbReference type="PROSITE" id="PS00018">
    <property type="entry name" value="EF_HAND_1"/>
    <property type="match status" value="1"/>
</dbReference>
<organism evidence="2 3">
    <name type="scientific">Pseudobacteroides cellulosolvens ATCC 35603 = DSM 2933</name>
    <dbReference type="NCBI Taxonomy" id="398512"/>
    <lineage>
        <taxon>Bacteria</taxon>
        <taxon>Bacillati</taxon>
        <taxon>Bacillota</taxon>
        <taxon>Clostridia</taxon>
        <taxon>Eubacteriales</taxon>
        <taxon>Oscillospiraceae</taxon>
        <taxon>Pseudobacteroides</taxon>
    </lineage>
</organism>
<dbReference type="SUPFAM" id="SSF49464">
    <property type="entry name" value="Carboxypeptidase regulatory domain-like"/>
    <property type="match status" value="1"/>
</dbReference>
<dbReference type="PROSITE" id="PS51766">
    <property type="entry name" value="DOCKERIN"/>
    <property type="match status" value="1"/>
</dbReference>
<dbReference type="InterPro" id="IPR036439">
    <property type="entry name" value="Dockerin_dom_sf"/>
</dbReference>
<accession>A0A0L6JHL2</accession>
<feature type="domain" description="Dockerin" evidence="1">
    <location>
        <begin position="85"/>
        <end position="156"/>
    </location>
</feature>
<reference evidence="3" key="1">
    <citation type="submission" date="2015-07" db="EMBL/GenBank/DDBJ databases">
        <title>Near-Complete Genome Sequence of the Cellulolytic Bacterium Bacteroides (Pseudobacteroides) cellulosolvens ATCC 35603.</title>
        <authorList>
            <person name="Dassa B."/>
            <person name="Utturkar S.M."/>
            <person name="Klingeman D.M."/>
            <person name="Hurt R.A."/>
            <person name="Keller M."/>
            <person name="Xu J."/>
            <person name="Reddy Y.H.K."/>
            <person name="Borovok I."/>
            <person name="Grinberg I.R."/>
            <person name="Lamed R."/>
            <person name="Zhivin O."/>
            <person name="Bayer E.A."/>
            <person name="Brown S.D."/>
        </authorList>
    </citation>
    <scope>NUCLEOTIDE SEQUENCE [LARGE SCALE GENOMIC DNA]</scope>
    <source>
        <strain evidence="3">DSM 2933</strain>
    </source>
</reference>